<proteinExistence type="predicted"/>
<protein>
    <submittedName>
        <fullName evidence="3">Uncharacterized protein LOC109005588 isoform X1</fullName>
    </submittedName>
</protein>
<dbReference type="KEGG" id="jre:109005588"/>
<evidence type="ECO:0000313" key="2">
    <source>
        <dbReference type="Proteomes" id="UP000235220"/>
    </source>
</evidence>
<dbReference type="AlphaFoldDB" id="A0A2I4G8B3"/>
<dbReference type="RefSeq" id="XP_018840142.2">
    <property type="nucleotide sequence ID" value="XM_018984597.2"/>
</dbReference>
<dbReference type="OrthoDB" id="1899721at2759"/>
<feature type="region of interest" description="Disordered" evidence="1">
    <location>
        <begin position="212"/>
        <end position="278"/>
    </location>
</feature>
<feature type="region of interest" description="Disordered" evidence="1">
    <location>
        <begin position="165"/>
        <end position="191"/>
    </location>
</feature>
<evidence type="ECO:0000256" key="1">
    <source>
        <dbReference type="SAM" id="MobiDB-lite"/>
    </source>
</evidence>
<name>A0A2I4G8B3_JUGRE</name>
<dbReference type="PANTHER" id="PTHR34380">
    <property type="entry name" value="BNAA03G12380D PROTEIN"/>
    <property type="match status" value="1"/>
</dbReference>
<dbReference type="PANTHER" id="PTHR34380:SF1">
    <property type="entry name" value="OS01G0221300 PROTEIN"/>
    <property type="match status" value="1"/>
</dbReference>
<organism evidence="2 3">
    <name type="scientific">Juglans regia</name>
    <name type="common">English walnut</name>
    <dbReference type="NCBI Taxonomy" id="51240"/>
    <lineage>
        <taxon>Eukaryota</taxon>
        <taxon>Viridiplantae</taxon>
        <taxon>Streptophyta</taxon>
        <taxon>Embryophyta</taxon>
        <taxon>Tracheophyta</taxon>
        <taxon>Spermatophyta</taxon>
        <taxon>Magnoliopsida</taxon>
        <taxon>eudicotyledons</taxon>
        <taxon>Gunneridae</taxon>
        <taxon>Pentapetalae</taxon>
        <taxon>rosids</taxon>
        <taxon>fabids</taxon>
        <taxon>Fagales</taxon>
        <taxon>Juglandaceae</taxon>
        <taxon>Juglans</taxon>
    </lineage>
</organism>
<dbReference type="Proteomes" id="UP000235220">
    <property type="component" value="Chromosome 2"/>
</dbReference>
<sequence length="306" mass="33703">MSSDSAVVCVLDNDEEDSSNQNISKMISTLRTSFRTKDFDQIEEILISRELKLKRELNKQKSENEKLKRLVVLEKAAQDAAQVGERKAVERYEKLLEEVKTGGLDEDKAVILELKKKCCVLECSKIKAESEVELWKRRFEELGIRVSKLEEDMALLMDMGPQVSKKCGDNSSVKEKKCSSGKERVENGTNSVDVSIRDNGFDCDENTSVAAGAGLNLRSPTKTDGDLQSAGSQNDGASASNTNTYAFGDSLSRSSTPGLQLVTRAPSPSTPPAEDEYHKEDTLSLRNLSLLLSSLYIFGVCSSELI</sequence>
<dbReference type="Gramene" id="Jr02_16790_p1">
    <property type="protein sequence ID" value="cds.Jr02_16790_p1"/>
    <property type="gene ID" value="Jr02_16790"/>
</dbReference>
<feature type="compositionally biased region" description="Basic and acidic residues" evidence="1">
    <location>
        <begin position="166"/>
        <end position="186"/>
    </location>
</feature>
<evidence type="ECO:0000313" key="3">
    <source>
        <dbReference type="RefSeq" id="XP_018840142.2"/>
    </source>
</evidence>
<accession>A0A2I4G8B3</accession>
<feature type="compositionally biased region" description="Polar residues" evidence="1">
    <location>
        <begin position="229"/>
        <end position="258"/>
    </location>
</feature>
<gene>
    <name evidence="3" type="primary">LOC109005588</name>
</gene>
<dbReference type="GeneID" id="109005588"/>
<keyword evidence="2" id="KW-1185">Reference proteome</keyword>
<reference evidence="3" key="1">
    <citation type="submission" date="2025-08" db="UniProtKB">
        <authorList>
            <consortium name="RefSeq"/>
        </authorList>
    </citation>
    <scope>IDENTIFICATION</scope>
    <source>
        <tissue evidence="3">Leaves</tissue>
    </source>
</reference>